<evidence type="ECO:0000313" key="1">
    <source>
        <dbReference type="EMBL" id="JAN70837.1"/>
    </source>
</evidence>
<dbReference type="EMBL" id="GDIQ01023900">
    <property type="protein sequence ID" value="JAN70837.1"/>
    <property type="molecule type" value="Transcribed_RNA"/>
</dbReference>
<reference evidence="1" key="1">
    <citation type="submission" date="2015-10" db="EMBL/GenBank/DDBJ databases">
        <title>EvidentialGene: Evidence-directed Construction of Complete mRNA Transcriptomes without Genomes.</title>
        <authorList>
            <person name="Gilbert D.G."/>
        </authorList>
    </citation>
    <scope>NUCLEOTIDE SEQUENCE</scope>
</reference>
<proteinExistence type="predicted"/>
<dbReference type="AlphaFoldDB" id="A0A0N8EIC1"/>
<sequence>MLLLYFFFSSIFISCAALAFYFWLAVIAATQGYRERERYVSPKEIKLAYPHSDMSLIND</sequence>
<name>A0A0N8EIC1_9CRUS</name>
<protein>
    <submittedName>
        <fullName evidence="1">Uncharacterized protein</fullName>
    </submittedName>
</protein>
<accession>A0A0N8EIC1</accession>
<organism evidence="1">
    <name type="scientific">Daphnia magna</name>
    <dbReference type="NCBI Taxonomy" id="35525"/>
    <lineage>
        <taxon>Eukaryota</taxon>
        <taxon>Metazoa</taxon>
        <taxon>Ecdysozoa</taxon>
        <taxon>Arthropoda</taxon>
        <taxon>Crustacea</taxon>
        <taxon>Branchiopoda</taxon>
        <taxon>Diplostraca</taxon>
        <taxon>Cladocera</taxon>
        <taxon>Anomopoda</taxon>
        <taxon>Daphniidae</taxon>
        <taxon>Daphnia</taxon>
    </lineage>
</organism>